<accession>A0A5C3EIT8</accession>
<sequence>MATSPWPSLPCTSLAAPLPFVPGGTFLRTARADRRVDATCRFPSRKSSSELHLPAEYLCACAPFLRTAAAELLRPPLVPDPGQPTAYINEQVDMEMFCIRSLGKDPRKDAVQLAGIH</sequence>
<organism evidence="1 2">
    <name type="scientific">Ustilago trichophora</name>
    <dbReference type="NCBI Taxonomy" id="86804"/>
    <lineage>
        <taxon>Eukaryota</taxon>
        <taxon>Fungi</taxon>
        <taxon>Dikarya</taxon>
        <taxon>Basidiomycota</taxon>
        <taxon>Ustilaginomycotina</taxon>
        <taxon>Ustilaginomycetes</taxon>
        <taxon>Ustilaginales</taxon>
        <taxon>Ustilaginaceae</taxon>
        <taxon>Ustilago</taxon>
    </lineage>
</organism>
<gene>
    <name evidence="1" type="ORF">UTRI_06408</name>
</gene>
<reference evidence="1 2" key="1">
    <citation type="submission" date="2018-03" db="EMBL/GenBank/DDBJ databases">
        <authorList>
            <person name="Guldener U."/>
        </authorList>
    </citation>
    <scope>NUCLEOTIDE SEQUENCE [LARGE SCALE GENOMIC DNA]</scope>
    <source>
        <strain evidence="1 2">NBRC100155</strain>
    </source>
</reference>
<name>A0A5C3EIT8_9BASI</name>
<evidence type="ECO:0000313" key="2">
    <source>
        <dbReference type="Proteomes" id="UP000324022"/>
    </source>
</evidence>
<evidence type="ECO:0000313" key="1">
    <source>
        <dbReference type="EMBL" id="SPO30478.1"/>
    </source>
</evidence>
<dbReference type="EMBL" id="OOIN01000033">
    <property type="protein sequence ID" value="SPO30478.1"/>
    <property type="molecule type" value="Genomic_DNA"/>
</dbReference>
<protein>
    <submittedName>
        <fullName evidence="1">Uncharacterized protein</fullName>
    </submittedName>
</protein>
<dbReference type="Proteomes" id="UP000324022">
    <property type="component" value="Unassembled WGS sequence"/>
</dbReference>
<proteinExistence type="predicted"/>
<keyword evidence="2" id="KW-1185">Reference proteome</keyword>
<dbReference type="AlphaFoldDB" id="A0A5C3EIT8"/>